<dbReference type="GO" id="GO:0034626">
    <property type="term" value="P:fatty acid elongation, polyunsaturated fatty acid"/>
    <property type="evidence" value="ECO:0007669"/>
    <property type="project" value="TreeGrafter"/>
</dbReference>
<evidence type="ECO:0000256" key="11">
    <source>
        <dbReference type="RuleBase" id="RU361115"/>
    </source>
</evidence>
<feature type="transmembrane region" description="Helical" evidence="11">
    <location>
        <begin position="161"/>
        <end position="184"/>
    </location>
</feature>
<name>A0A914CJ64_9BILA</name>
<dbReference type="PANTHER" id="PTHR11157:SF27">
    <property type="entry name" value="ELONGATION OF LONG CHAIN FATTY ACIDS PROTEIN 6"/>
    <property type="match status" value="1"/>
</dbReference>
<reference evidence="13" key="1">
    <citation type="submission" date="2022-11" db="UniProtKB">
        <authorList>
            <consortium name="WormBaseParasite"/>
        </authorList>
    </citation>
    <scope>IDENTIFICATION</scope>
</reference>
<dbReference type="GO" id="GO:0034625">
    <property type="term" value="P:fatty acid elongation, monounsaturated fatty acid"/>
    <property type="evidence" value="ECO:0007669"/>
    <property type="project" value="TreeGrafter"/>
</dbReference>
<keyword evidence="8 11" id="KW-0443">Lipid metabolism</keyword>
<evidence type="ECO:0000313" key="13">
    <source>
        <dbReference type="WBParaSite" id="ACRNAN_scaffold11006.g28694.t1"/>
    </source>
</evidence>
<evidence type="ECO:0000256" key="1">
    <source>
        <dbReference type="ARBA" id="ARBA00004141"/>
    </source>
</evidence>
<evidence type="ECO:0000256" key="6">
    <source>
        <dbReference type="ARBA" id="ARBA00022832"/>
    </source>
</evidence>
<dbReference type="Proteomes" id="UP000887540">
    <property type="component" value="Unplaced"/>
</dbReference>
<comment type="pathway">
    <text evidence="2">Lipid metabolism; fatty acid biosynthesis.</text>
</comment>
<feature type="transmembrane region" description="Helical" evidence="11">
    <location>
        <begin position="135"/>
        <end position="155"/>
    </location>
</feature>
<evidence type="ECO:0000256" key="8">
    <source>
        <dbReference type="ARBA" id="ARBA00023098"/>
    </source>
</evidence>
<dbReference type="GO" id="GO:0042761">
    <property type="term" value="P:very long-chain fatty acid biosynthetic process"/>
    <property type="evidence" value="ECO:0007669"/>
    <property type="project" value="TreeGrafter"/>
</dbReference>
<evidence type="ECO:0000256" key="4">
    <source>
        <dbReference type="ARBA" id="ARBA00022679"/>
    </source>
</evidence>
<dbReference type="GO" id="GO:0019367">
    <property type="term" value="P:fatty acid elongation, saturated fatty acid"/>
    <property type="evidence" value="ECO:0007669"/>
    <property type="project" value="TreeGrafter"/>
</dbReference>
<dbReference type="PANTHER" id="PTHR11157">
    <property type="entry name" value="FATTY ACID ACYL TRANSFERASE-RELATED"/>
    <property type="match status" value="1"/>
</dbReference>
<dbReference type="InterPro" id="IPR030457">
    <property type="entry name" value="ELO_CS"/>
</dbReference>
<proteinExistence type="inferred from homology"/>
<comment type="similarity">
    <text evidence="11">Belongs to the ELO family.</text>
</comment>
<evidence type="ECO:0000256" key="2">
    <source>
        <dbReference type="ARBA" id="ARBA00005194"/>
    </source>
</evidence>
<dbReference type="AlphaFoldDB" id="A0A914CJ64"/>
<feature type="transmembrane region" description="Helical" evidence="11">
    <location>
        <begin position="196"/>
        <end position="216"/>
    </location>
</feature>
<organism evidence="12 13">
    <name type="scientific">Acrobeloides nanus</name>
    <dbReference type="NCBI Taxonomy" id="290746"/>
    <lineage>
        <taxon>Eukaryota</taxon>
        <taxon>Metazoa</taxon>
        <taxon>Ecdysozoa</taxon>
        <taxon>Nematoda</taxon>
        <taxon>Chromadorea</taxon>
        <taxon>Rhabditida</taxon>
        <taxon>Tylenchina</taxon>
        <taxon>Cephalobomorpha</taxon>
        <taxon>Cephaloboidea</taxon>
        <taxon>Cephalobidae</taxon>
        <taxon>Acrobeloides</taxon>
    </lineage>
</organism>
<evidence type="ECO:0000256" key="7">
    <source>
        <dbReference type="ARBA" id="ARBA00022989"/>
    </source>
</evidence>
<dbReference type="Pfam" id="PF01151">
    <property type="entry name" value="ELO"/>
    <property type="match status" value="1"/>
</dbReference>
<feature type="transmembrane region" description="Helical" evidence="11">
    <location>
        <begin position="25"/>
        <end position="43"/>
    </location>
</feature>
<keyword evidence="6 11" id="KW-0276">Fatty acid metabolism</keyword>
<keyword evidence="9 11" id="KW-0472">Membrane</keyword>
<evidence type="ECO:0000256" key="9">
    <source>
        <dbReference type="ARBA" id="ARBA00023136"/>
    </source>
</evidence>
<keyword evidence="7 11" id="KW-1133">Transmembrane helix</keyword>
<evidence type="ECO:0000313" key="12">
    <source>
        <dbReference type="Proteomes" id="UP000887540"/>
    </source>
</evidence>
<dbReference type="GO" id="GO:0009922">
    <property type="term" value="F:fatty acid elongase activity"/>
    <property type="evidence" value="ECO:0007669"/>
    <property type="project" value="UniProtKB-EC"/>
</dbReference>
<dbReference type="GO" id="GO:0005789">
    <property type="term" value="C:endoplasmic reticulum membrane"/>
    <property type="evidence" value="ECO:0007669"/>
    <property type="project" value="TreeGrafter"/>
</dbReference>
<dbReference type="PROSITE" id="PS01188">
    <property type="entry name" value="ELO"/>
    <property type="match status" value="1"/>
</dbReference>
<evidence type="ECO:0000256" key="5">
    <source>
        <dbReference type="ARBA" id="ARBA00022692"/>
    </source>
</evidence>
<comment type="catalytic activity">
    <reaction evidence="11">
        <text>a very-long-chain acyl-CoA + malonyl-CoA + H(+) = a very-long-chain 3-oxoacyl-CoA + CO2 + CoA</text>
        <dbReference type="Rhea" id="RHEA:32727"/>
        <dbReference type="ChEBI" id="CHEBI:15378"/>
        <dbReference type="ChEBI" id="CHEBI:16526"/>
        <dbReference type="ChEBI" id="CHEBI:57287"/>
        <dbReference type="ChEBI" id="CHEBI:57384"/>
        <dbReference type="ChEBI" id="CHEBI:90725"/>
        <dbReference type="ChEBI" id="CHEBI:90736"/>
        <dbReference type="EC" id="2.3.1.199"/>
    </reaction>
</comment>
<dbReference type="WBParaSite" id="ACRNAN_scaffold11006.g28694.t1">
    <property type="protein sequence ID" value="ACRNAN_scaffold11006.g28694.t1"/>
    <property type="gene ID" value="ACRNAN_scaffold11006.g28694"/>
</dbReference>
<keyword evidence="12" id="KW-1185">Reference proteome</keyword>
<dbReference type="EC" id="2.3.1.199" evidence="11"/>
<accession>A0A914CJ64</accession>
<keyword evidence="4 11" id="KW-0808">Transferase</keyword>
<dbReference type="InterPro" id="IPR002076">
    <property type="entry name" value="ELO_fam"/>
</dbReference>
<keyword evidence="5 11" id="KW-0812">Transmembrane</keyword>
<protein>
    <recommendedName>
        <fullName evidence="11">Elongation of very long chain fatty acids protein</fullName>
        <ecNumber evidence="11">2.3.1.199</ecNumber>
    </recommendedName>
    <alternativeName>
        <fullName evidence="11">Very-long-chain 3-oxoacyl-CoA synthase</fullName>
    </alternativeName>
</protein>
<dbReference type="GO" id="GO:0030148">
    <property type="term" value="P:sphingolipid biosynthetic process"/>
    <property type="evidence" value="ECO:0007669"/>
    <property type="project" value="TreeGrafter"/>
</dbReference>
<feature type="transmembrane region" description="Helical" evidence="11">
    <location>
        <begin position="228"/>
        <end position="248"/>
    </location>
</feature>
<feature type="transmembrane region" description="Helical" evidence="11">
    <location>
        <begin position="106"/>
        <end position="128"/>
    </location>
</feature>
<feature type="transmembrane region" description="Helical" evidence="11">
    <location>
        <begin position="64"/>
        <end position="86"/>
    </location>
</feature>
<comment type="subcellular location">
    <subcellularLocation>
        <location evidence="1">Membrane</location>
        <topology evidence="1">Multi-pass membrane protein</topology>
    </subcellularLocation>
</comment>
<evidence type="ECO:0000256" key="10">
    <source>
        <dbReference type="ARBA" id="ARBA00023160"/>
    </source>
</evidence>
<sequence length="274" mass="31497">MNGFFNVVSTSPFNYDAAKQYVRDIQWGSFWISMGYVVVIFTIKKVMENRKPFNIKLPLNLWNLWLAVFSIAGSYVTSKALFSEIYNKSLTDSYCKNGDFFVGTPGLWTFLFCCSKIAELGDTIFIVLRKRPLMFLHWYHHVATLNYGFLSYVDGTAFNTWIVWLNFSVHAIMYSYYCLASVGVKIPAVIARSITFLQITQFAITHLILFHVGYLALVGTPCDTTPLAYWYCLLMEISYLVLFGNFFYQSYIKGGGKKFNKEKAVTKDVSQKVE</sequence>
<keyword evidence="3 11" id="KW-0444">Lipid biosynthesis</keyword>
<keyword evidence="10 11" id="KW-0275">Fatty acid biosynthesis</keyword>
<evidence type="ECO:0000256" key="3">
    <source>
        <dbReference type="ARBA" id="ARBA00022516"/>
    </source>
</evidence>